<evidence type="ECO:0000256" key="7">
    <source>
        <dbReference type="ARBA" id="ARBA00022800"/>
    </source>
</evidence>
<dbReference type="Pfam" id="PF13735">
    <property type="entry name" value="tRNA_NucTran2_2"/>
    <property type="match status" value="1"/>
</dbReference>
<feature type="binding site" evidence="11">
    <location>
        <position position="157"/>
    </location>
    <ligand>
        <name>ATP</name>
        <dbReference type="ChEBI" id="CHEBI:30616"/>
    </ligand>
</feature>
<evidence type="ECO:0000256" key="8">
    <source>
        <dbReference type="ARBA" id="ARBA00022840"/>
    </source>
</evidence>
<feature type="binding site" evidence="11">
    <location>
        <position position="40"/>
    </location>
    <ligand>
        <name>Mg(2+)</name>
        <dbReference type="ChEBI" id="CHEBI:18420"/>
    </ligand>
</feature>
<comment type="function">
    <text evidence="11">Catalyzes the addition and repair of the essential 3'-terminal CCA sequence in tRNAs without using a nucleic acid template. Adds these three nucleotides in the order of C, C, and A to the tRNA nucleotide-73, using CTP and ATP as substrates and producing inorganic pyrophosphate. tRNA 3'-terminal CCA addition is required both for tRNA processing and repair. Also involved in tRNA surveillance by mediating tandem CCA addition to generate a CCACCA at the 3' terminus of unstable tRNAs. While stable tRNAs receive only 3'-terminal CCA, unstable tRNAs are marked with CCACCA and rapidly degraded.</text>
</comment>
<keyword evidence="2 11" id="KW-0808">Transferase</keyword>
<keyword evidence="10 11" id="KW-0694">RNA-binding</keyword>
<evidence type="ECO:0000256" key="5">
    <source>
        <dbReference type="ARBA" id="ARBA00022723"/>
    </source>
</evidence>
<feature type="binding site" evidence="11">
    <location>
        <position position="27"/>
    </location>
    <ligand>
        <name>CTP</name>
        <dbReference type="ChEBI" id="CHEBI:37563"/>
    </ligand>
</feature>
<evidence type="ECO:0000313" key="16">
    <source>
        <dbReference type="EMBL" id="MCH6268538.1"/>
    </source>
</evidence>
<evidence type="ECO:0000313" key="15">
    <source>
        <dbReference type="EMBL" id="MBS4185212.1"/>
    </source>
</evidence>
<dbReference type="GO" id="GO:0042245">
    <property type="term" value="P:RNA repair"/>
    <property type="evidence" value="ECO:0007669"/>
    <property type="project" value="UniProtKB-KW"/>
</dbReference>
<comment type="miscellaneous">
    <text evidence="11">A single active site specifically recognizes both ATP and CTP and is responsible for their addition.</text>
</comment>
<dbReference type="GO" id="GO:0000287">
    <property type="term" value="F:magnesium ion binding"/>
    <property type="evidence" value="ECO:0007669"/>
    <property type="project" value="UniProtKB-UniRule"/>
</dbReference>
<gene>
    <name evidence="11" type="primary">cca</name>
    <name evidence="16" type="ORF">KHB02_023675</name>
    <name evidence="15" type="ORF">KHB02_27900</name>
</gene>
<reference evidence="15" key="1">
    <citation type="submission" date="2021-05" db="EMBL/GenBank/DDBJ databases">
        <title>Novel Bacillus species.</title>
        <authorList>
            <person name="Liu G."/>
        </authorList>
    </citation>
    <scope>NUCLEOTIDE SEQUENCE</scope>
    <source>
        <strain evidence="15 17">FJAT-50051</strain>
    </source>
</reference>
<evidence type="ECO:0000256" key="3">
    <source>
        <dbReference type="ARBA" id="ARBA00022694"/>
    </source>
</evidence>
<feature type="binding site" evidence="11">
    <location>
        <position position="154"/>
    </location>
    <ligand>
        <name>CTP</name>
        <dbReference type="ChEBI" id="CHEBI:37563"/>
    </ligand>
</feature>
<evidence type="ECO:0000256" key="10">
    <source>
        <dbReference type="ARBA" id="ARBA00022884"/>
    </source>
</evidence>
<feature type="binding site" evidence="11">
    <location>
        <position position="27"/>
    </location>
    <ligand>
        <name>ATP</name>
        <dbReference type="ChEBI" id="CHEBI:30616"/>
    </ligand>
</feature>
<feature type="binding site" evidence="11">
    <location>
        <position position="163"/>
    </location>
    <ligand>
        <name>ATP</name>
        <dbReference type="ChEBI" id="CHEBI:30616"/>
    </ligand>
</feature>
<dbReference type="SUPFAM" id="SSF81891">
    <property type="entry name" value="Poly A polymerase C-terminal region-like"/>
    <property type="match status" value="1"/>
</dbReference>
<evidence type="ECO:0000256" key="6">
    <source>
        <dbReference type="ARBA" id="ARBA00022741"/>
    </source>
</evidence>
<dbReference type="GO" id="GO:0000049">
    <property type="term" value="F:tRNA binding"/>
    <property type="evidence" value="ECO:0007669"/>
    <property type="project" value="UniProtKB-UniRule"/>
</dbReference>
<dbReference type="Pfam" id="PF01743">
    <property type="entry name" value="PolyA_pol"/>
    <property type="match status" value="1"/>
</dbReference>
<dbReference type="EC" id="2.7.7.72" evidence="11"/>
<keyword evidence="6 11" id="KW-0547">Nucleotide-binding</keyword>
<feature type="binding site" evidence="11">
    <location>
        <position position="111"/>
    </location>
    <ligand>
        <name>CTP</name>
        <dbReference type="ChEBI" id="CHEBI:37563"/>
    </ligand>
</feature>
<comment type="similarity">
    <text evidence="11">Belongs to the tRNA nucleotidyltransferase/poly(A) polymerase family. Bacterial CCA-adding enzyme type 3 subfamily.</text>
</comment>
<feature type="binding site" evidence="11">
    <location>
        <position position="154"/>
    </location>
    <ligand>
        <name>ATP</name>
        <dbReference type="ChEBI" id="CHEBI:30616"/>
    </ligand>
</feature>
<dbReference type="Proteomes" id="UP000677265">
    <property type="component" value="Unassembled WGS sequence"/>
</dbReference>
<organism evidence="15">
    <name type="scientific">Neobacillus citreus</name>
    <dbReference type="NCBI Taxonomy" id="2833578"/>
    <lineage>
        <taxon>Bacteria</taxon>
        <taxon>Bacillati</taxon>
        <taxon>Bacillota</taxon>
        <taxon>Bacilli</taxon>
        <taxon>Bacillales</taxon>
        <taxon>Bacillaceae</taxon>
        <taxon>Neobacillus</taxon>
    </lineage>
</organism>
<dbReference type="HAMAP" id="MF_01263">
    <property type="entry name" value="CCA_bact_type3"/>
    <property type="match status" value="1"/>
</dbReference>
<dbReference type="RefSeq" id="WP_213145046.1">
    <property type="nucleotide sequence ID" value="NZ_JAGYPE020000059.1"/>
</dbReference>
<keyword evidence="5 11" id="KW-0479">Metal-binding</keyword>
<feature type="binding site" evidence="11">
    <location>
        <position position="157"/>
    </location>
    <ligand>
        <name>CTP</name>
        <dbReference type="ChEBI" id="CHEBI:37563"/>
    </ligand>
</feature>
<dbReference type="AlphaFoldDB" id="A0A942YB20"/>
<dbReference type="PANTHER" id="PTHR46173:SF1">
    <property type="entry name" value="CCA TRNA NUCLEOTIDYLTRANSFERASE 1, MITOCHONDRIAL"/>
    <property type="match status" value="1"/>
</dbReference>
<evidence type="ECO:0000259" key="13">
    <source>
        <dbReference type="Pfam" id="PF12627"/>
    </source>
</evidence>
<comment type="catalytic activity">
    <reaction evidence="11">
        <text>a tRNA precursor + 2 CTP + ATP = a tRNA with a 3' CCA end + 3 diphosphate</text>
        <dbReference type="Rhea" id="RHEA:14433"/>
        <dbReference type="Rhea" id="RHEA-COMP:10465"/>
        <dbReference type="Rhea" id="RHEA-COMP:10468"/>
        <dbReference type="ChEBI" id="CHEBI:30616"/>
        <dbReference type="ChEBI" id="CHEBI:33019"/>
        <dbReference type="ChEBI" id="CHEBI:37563"/>
        <dbReference type="ChEBI" id="CHEBI:74896"/>
        <dbReference type="ChEBI" id="CHEBI:83071"/>
        <dbReference type="EC" id="2.7.7.72"/>
    </reaction>
</comment>
<dbReference type="Gene3D" id="1.10.110.30">
    <property type="match status" value="1"/>
</dbReference>
<dbReference type="CDD" id="cd05398">
    <property type="entry name" value="NT_ClassII-CCAase"/>
    <property type="match status" value="1"/>
</dbReference>
<feature type="binding site" evidence="11">
    <location>
        <position position="30"/>
    </location>
    <ligand>
        <name>CTP</name>
        <dbReference type="ChEBI" id="CHEBI:37563"/>
    </ligand>
</feature>
<dbReference type="Gene3D" id="1.20.58.560">
    <property type="match status" value="1"/>
</dbReference>
<comment type="cofactor">
    <cofactor evidence="1 11">
        <name>Mg(2+)</name>
        <dbReference type="ChEBI" id="CHEBI:18420"/>
    </cofactor>
</comment>
<feature type="domain" description="Poly A polymerase head" evidence="12">
    <location>
        <begin position="22"/>
        <end position="142"/>
    </location>
</feature>
<feature type="domain" description="tRNA nucleotidyltransferase/poly(A) polymerase RNA and SrmB- binding" evidence="13">
    <location>
        <begin position="170"/>
        <end position="229"/>
    </location>
</feature>
<evidence type="ECO:0000313" key="17">
    <source>
        <dbReference type="Proteomes" id="UP000677265"/>
    </source>
</evidence>
<dbReference type="SUPFAM" id="SSF81301">
    <property type="entry name" value="Nucleotidyltransferase"/>
    <property type="match status" value="1"/>
</dbReference>
<evidence type="ECO:0000256" key="9">
    <source>
        <dbReference type="ARBA" id="ARBA00022842"/>
    </source>
</evidence>
<feature type="binding site" evidence="11">
    <location>
        <position position="111"/>
    </location>
    <ligand>
        <name>ATP</name>
        <dbReference type="ChEBI" id="CHEBI:30616"/>
    </ligand>
</feature>
<evidence type="ECO:0000256" key="2">
    <source>
        <dbReference type="ARBA" id="ARBA00022679"/>
    </source>
</evidence>
<comment type="caution">
    <text evidence="15">The sequence shown here is derived from an EMBL/GenBank/DDBJ whole genome shotgun (WGS) entry which is preliminary data.</text>
</comment>
<dbReference type="GO" id="GO:0004810">
    <property type="term" value="F:CCA tRNA nucleotidyltransferase activity"/>
    <property type="evidence" value="ECO:0007669"/>
    <property type="project" value="UniProtKB-UniRule"/>
</dbReference>
<keyword evidence="9 11" id="KW-0460">Magnesium</keyword>
<protein>
    <recommendedName>
        <fullName evidence="11">CCA-adding enzyme</fullName>
        <ecNumber evidence="11">2.7.7.72</ecNumber>
    </recommendedName>
    <alternativeName>
        <fullName evidence="11">CCA tRNA nucleotidyltransferase</fullName>
    </alternativeName>
    <alternativeName>
        <fullName evidence="11">tRNA CCA-pyrophosphorylase</fullName>
    </alternativeName>
    <alternativeName>
        <fullName evidence="11">tRNA adenylyl-/cytidylyl- transferase</fullName>
    </alternativeName>
    <alternativeName>
        <fullName evidence="11">tRNA nucleotidyltransferase</fullName>
    </alternativeName>
    <alternativeName>
        <fullName evidence="11">tRNA-NT</fullName>
    </alternativeName>
</protein>
<dbReference type="Pfam" id="PF12627">
    <property type="entry name" value="PolyA_pol_RNAbd"/>
    <property type="match status" value="1"/>
</dbReference>
<dbReference type="PANTHER" id="PTHR46173">
    <property type="entry name" value="CCA TRNA NUCLEOTIDYLTRANSFERASE 1, MITOCHONDRIAL"/>
    <property type="match status" value="1"/>
</dbReference>
<feature type="binding site" evidence="11">
    <location>
        <position position="163"/>
    </location>
    <ligand>
        <name>CTP</name>
        <dbReference type="ChEBI" id="CHEBI:37563"/>
    </ligand>
</feature>
<keyword evidence="7 11" id="KW-0692">RNA repair</keyword>
<comment type="catalytic activity">
    <reaction evidence="11">
        <text>a tRNA with a 3' CCA end + 2 CTP + ATP = a tRNA with a 3' CCACCA end + 3 diphosphate</text>
        <dbReference type="Rhea" id="RHEA:76235"/>
        <dbReference type="Rhea" id="RHEA-COMP:10468"/>
        <dbReference type="Rhea" id="RHEA-COMP:18655"/>
        <dbReference type="ChEBI" id="CHEBI:30616"/>
        <dbReference type="ChEBI" id="CHEBI:33019"/>
        <dbReference type="ChEBI" id="CHEBI:37563"/>
        <dbReference type="ChEBI" id="CHEBI:83071"/>
        <dbReference type="ChEBI" id="CHEBI:195187"/>
    </reaction>
</comment>
<proteinExistence type="inferred from homology"/>
<keyword evidence="3 11" id="KW-0819">tRNA processing</keyword>
<dbReference type="InterPro" id="IPR023068">
    <property type="entry name" value="CCA-adding_enz_firmicutes"/>
</dbReference>
<evidence type="ECO:0000259" key="14">
    <source>
        <dbReference type="Pfam" id="PF13735"/>
    </source>
</evidence>
<dbReference type="EMBL" id="JAGYPE020000059">
    <property type="protein sequence ID" value="MCH6268538.1"/>
    <property type="molecule type" value="Genomic_DNA"/>
</dbReference>
<dbReference type="InterPro" id="IPR002646">
    <property type="entry name" value="PolA_pol_head_dom"/>
</dbReference>
<keyword evidence="4 11" id="KW-0548">Nucleotidyltransferase</keyword>
<evidence type="ECO:0000259" key="12">
    <source>
        <dbReference type="Pfam" id="PF01743"/>
    </source>
</evidence>
<feature type="domain" description="CCA-adding enzyme C-terminal" evidence="14">
    <location>
        <begin position="247"/>
        <end position="393"/>
    </location>
</feature>
<dbReference type="EMBL" id="JAGYPE010000005">
    <property type="protein sequence ID" value="MBS4185212.1"/>
    <property type="molecule type" value="Genomic_DNA"/>
</dbReference>
<keyword evidence="8 11" id="KW-0067">ATP-binding</keyword>
<dbReference type="InterPro" id="IPR032810">
    <property type="entry name" value="CCA-adding_enz_C"/>
</dbReference>
<dbReference type="InterPro" id="IPR043519">
    <property type="entry name" value="NT_sf"/>
</dbReference>
<comment type="subunit">
    <text evidence="11">Homodimer.</text>
</comment>
<evidence type="ECO:0000256" key="4">
    <source>
        <dbReference type="ARBA" id="ARBA00022695"/>
    </source>
</evidence>
<dbReference type="GO" id="GO:0005524">
    <property type="term" value="F:ATP binding"/>
    <property type="evidence" value="ECO:0007669"/>
    <property type="project" value="UniProtKB-UniRule"/>
</dbReference>
<dbReference type="InterPro" id="IPR032828">
    <property type="entry name" value="PolyA_RNA-bd"/>
</dbReference>
<feature type="binding site" evidence="11">
    <location>
        <position position="160"/>
    </location>
    <ligand>
        <name>CTP</name>
        <dbReference type="ChEBI" id="CHEBI:37563"/>
    </ligand>
</feature>
<dbReference type="NCBIfam" id="NF009814">
    <property type="entry name" value="PRK13299.1"/>
    <property type="match status" value="1"/>
</dbReference>
<keyword evidence="17" id="KW-1185">Reference proteome</keyword>
<dbReference type="InterPro" id="IPR050264">
    <property type="entry name" value="Bact_CCA-adding_enz_type3_sf"/>
</dbReference>
<feature type="binding site" evidence="11">
    <location>
        <position position="42"/>
    </location>
    <ligand>
        <name>Mg(2+)</name>
        <dbReference type="ChEBI" id="CHEBI:18420"/>
    </ligand>
</feature>
<accession>A0A942YB20</accession>
<sequence length="404" mass="46779">MKEPFLSAVPVIKRLESAGYEAYFVGGSVRDYLLGNKISDVDIATSATPDEVKAIFPKTVDIGIQHGTVLVLLKNNSYEITTFRTEGEYQDFRRPKEVSFIRNLNEDLMRRDFTMNAIAMDANGSIIDPFDGQTAIKERVIRTVGSPEERFREDALRMMRAVRFVSQLSFHIAGETLLALKKDAHLLDKIAVERKRAEFEKLLSGDNRKKAFRILLETQVFEYLPGLKNQELKIEKLLSYLCDSLNKKEMWALLLYCLELNQQDSEAFLRNWRLPVKEMKEIQDILLYAKQRLIKDWSRYDLYTAGSETIQSAEKLYLVLKGINDYDSVKYWLNTYDHLPIKQRSELAVTGSDIMAWREQAGGPWLKELLTRIEHAVLQDEVVNEKEKIKEWLKACSQKSEKNC</sequence>
<dbReference type="Gene3D" id="3.30.460.10">
    <property type="entry name" value="Beta Polymerase, domain 2"/>
    <property type="match status" value="1"/>
</dbReference>
<dbReference type="Gene3D" id="1.10.246.80">
    <property type="match status" value="1"/>
</dbReference>
<name>A0A942YB20_9BACI</name>
<dbReference type="GO" id="GO:0001680">
    <property type="term" value="P:tRNA 3'-terminal CCA addition"/>
    <property type="evidence" value="ECO:0007669"/>
    <property type="project" value="UniProtKB-UniRule"/>
</dbReference>
<feature type="binding site" evidence="11">
    <location>
        <position position="30"/>
    </location>
    <ligand>
        <name>ATP</name>
        <dbReference type="ChEBI" id="CHEBI:30616"/>
    </ligand>
</feature>
<feature type="binding site" evidence="11">
    <location>
        <position position="160"/>
    </location>
    <ligand>
        <name>ATP</name>
        <dbReference type="ChEBI" id="CHEBI:30616"/>
    </ligand>
</feature>
<evidence type="ECO:0000256" key="11">
    <source>
        <dbReference type="HAMAP-Rule" id="MF_01263"/>
    </source>
</evidence>
<evidence type="ECO:0000256" key="1">
    <source>
        <dbReference type="ARBA" id="ARBA00001946"/>
    </source>
</evidence>